<gene>
    <name evidence="2" type="ORF">HNQ39_003358</name>
</gene>
<feature type="region of interest" description="Disordered" evidence="1">
    <location>
        <begin position="1"/>
        <end position="33"/>
    </location>
</feature>
<keyword evidence="2" id="KW-0670">Pyruvate</keyword>
<evidence type="ECO:0000313" key="3">
    <source>
        <dbReference type="Proteomes" id="UP000520814"/>
    </source>
</evidence>
<dbReference type="RefSeq" id="WP_184198713.1">
    <property type="nucleotide sequence ID" value="NZ_JACHGW010000003.1"/>
</dbReference>
<sequence length="214" mass="23494">MSSSSPSTAMRAMHEHLSSPPAPSSPKGKAGEPEGVGGEVFNLFYPLDRLHEHEGLALPRIERVESEELPQPYRQLLDHLNDMTPTVAAFHGQEIGLRVLGRRIQGDVLFREVVLLAGERPVVFGAIAIHLDQYPPDARRDIEAGHLPLGTILAKHHVVHVSCPQAFLKIEANAFINEVFGLAEESRTLYGRRNIHAIQSGAVIADILEILPHA</sequence>
<accession>A0A7W9SSQ1</accession>
<protein>
    <submittedName>
        <fullName evidence="2">Chorismate-pyruvate lyase</fullName>
    </submittedName>
</protein>
<reference evidence="2 3" key="1">
    <citation type="submission" date="2020-08" db="EMBL/GenBank/DDBJ databases">
        <title>Genomic Encyclopedia of Type Strains, Phase IV (KMG-IV): sequencing the most valuable type-strain genomes for metagenomic binning, comparative biology and taxonomic classification.</title>
        <authorList>
            <person name="Goeker M."/>
        </authorList>
    </citation>
    <scope>NUCLEOTIDE SEQUENCE [LARGE SCALE GENOMIC DNA]</scope>
    <source>
        <strain evidence="2 3">DSM 23562</strain>
    </source>
</reference>
<organism evidence="2 3">
    <name type="scientific">Armatimonas rosea</name>
    <dbReference type="NCBI Taxonomy" id="685828"/>
    <lineage>
        <taxon>Bacteria</taxon>
        <taxon>Bacillati</taxon>
        <taxon>Armatimonadota</taxon>
        <taxon>Armatimonadia</taxon>
        <taxon>Armatimonadales</taxon>
        <taxon>Armatimonadaceae</taxon>
        <taxon>Armatimonas</taxon>
    </lineage>
</organism>
<evidence type="ECO:0000313" key="2">
    <source>
        <dbReference type="EMBL" id="MBB6051548.1"/>
    </source>
</evidence>
<dbReference type="InterPro" id="IPR028978">
    <property type="entry name" value="Chorismate_lyase_/UTRA_dom_sf"/>
</dbReference>
<dbReference type="AlphaFoldDB" id="A0A7W9SSQ1"/>
<dbReference type="GO" id="GO:0016829">
    <property type="term" value="F:lyase activity"/>
    <property type="evidence" value="ECO:0007669"/>
    <property type="project" value="UniProtKB-KW"/>
</dbReference>
<name>A0A7W9SSQ1_ARMRO</name>
<dbReference type="Proteomes" id="UP000520814">
    <property type="component" value="Unassembled WGS sequence"/>
</dbReference>
<dbReference type="Gene3D" id="3.40.1410.10">
    <property type="entry name" value="Chorismate lyase-like"/>
    <property type="match status" value="1"/>
</dbReference>
<dbReference type="SUPFAM" id="SSF64288">
    <property type="entry name" value="Chorismate lyase-like"/>
    <property type="match status" value="1"/>
</dbReference>
<keyword evidence="2" id="KW-0456">Lyase</keyword>
<dbReference type="EMBL" id="JACHGW010000003">
    <property type="protein sequence ID" value="MBB6051548.1"/>
    <property type="molecule type" value="Genomic_DNA"/>
</dbReference>
<evidence type="ECO:0000256" key="1">
    <source>
        <dbReference type="SAM" id="MobiDB-lite"/>
    </source>
</evidence>
<comment type="caution">
    <text evidence="2">The sequence shown here is derived from an EMBL/GenBank/DDBJ whole genome shotgun (WGS) entry which is preliminary data.</text>
</comment>
<keyword evidence="3" id="KW-1185">Reference proteome</keyword>
<proteinExistence type="predicted"/>